<dbReference type="AlphaFoldDB" id="A0A395J5S2"/>
<proteinExistence type="predicted"/>
<protein>
    <submittedName>
        <fullName evidence="1">Uncharacterized protein</fullName>
    </submittedName>
</protein>
<organism evidence="1 2">
    <name type="scientific">Monilinia fructigena</name>
    <dbReference type="NCBI Taxonomy" id="38457"/>
    <lineage>
        <taxon>Eukaryota</taxon>
        <taxon>Fungi</taxon>
        <taxon>Dikarya</taxon>
        <taxon>Ascomycota</taxon>
        <taxon>Pezizomycotina</taxon>
        <taxon>Leotiomycetes</taxon>
        <taxon>Helotiales</taxon>
        <taxon>Sclerotiniaceae</taxon>
        <taxon>Monilinia</taxon>
    </lineage>
</organism>
<sequence>MDSLPTYNELNKDVAMLVAPYLDTPDLYSGCLVYSHFNEVFGDYLWANPFRDLANRIKPCGLVSRFFFGSSRLDPKILERVRILDMRALHKIRSERAQTNDCIIFGTFLKPEWFFKFFNNFPNLNCILLAPTCSEDYGVFPGADLPREYAGIPQPEFLSASGCTTFNCSLILRQNITKYLMYLDASYTVRSPNWAALFTIENLPNIRILKLRGLRLTDTMLPPIVTKSRRQIWSLDLRDNLLTDNTIISLLRGCFLERFPDIEYGPLRATDEALFEYPPIYREVNEGADPLPTTMTTLRPDYIKLVECCTPGGLDLNIFERKNNIDDNLLMVTGLTHLYLSNNKFTALGPQNLLGRTNCLQVLDVGSNRTSLAVGTGAGIDVYAQEHTVCFLSRKWQPRLEVLRIHHSIVTRHASVVSQSNTYDRREAISNLRIEKSCLTELQGQGPCFDPHDNTRLRCLTLTSIPRKGSNELFLALKYFIVRLAAQEVTIHDARENVKSRRAPTLYPGLRKLTLEFLPEEHVVRPSEAGSVTGHGDADSYYEEMARDFSFLNHESIRAPTRRQQEEIGVVPTVDIVKELRDWRAIEVRRWFGELKIKLF</sequence>
<dbReference type="Proteomes" id="UP000249056">
    <property type="component" value="Unassembled WGS sequence"/>
</dbReference>
<name>A0A395J5S2_9HELO</name>
<dbReference type="EMBL" id="QKRW01000003">
    <property type="protein sequence ID" value="RAL67681.1"/>
    <property type="molecule type" value="Genomic_DNA"/>
</dbReference>
<dbReference type="OrthoDB" id="5213490at2759"/>
<accession>A0A395J5S2</accession>
<reference evidence="1 2" key="1">
    <citation type="submission" date="2018-06" db="EMBL/GenBank/DDBJ databases">
        <title>Genome Sequence of the Brown Rot Fungal Pathogen Monilinia fructigena.</title>
        <authorList>
            <person name="Landi L."/>
            <person name="De Miccolis Angelini R.M."/>
            <person name="Pollastro S."/>
            <person name="Abate D."/>
            <person name="Faretra F."/>
            <person name="Romanazzi G."/>
        </authorList>
    </citation>
    <scope>NUCLEOTIDE SEQUENCE [LARGE SCALE GENOMIC DNA]</scope>
    <source>
        <strain evidence="1 2">Mfrg269</strain>
    </source>
</reference>
<keyword evidence="2" id="KW-1185">Reference proteome</keyword>
<evidence type="ECO:0000313" key="2">
    <source>
        <dbReference type="Proteomes" id="UP000249056"/>
    </source>
</evidence>
<evidence type="ECO:0000313" key="1">
    <source>
        <dbReference type="EMBL" id="RAL67681.1"/>
    </source>
</evidence>
<dbReference type="SUPFAM" id="SSF52047">
    <property type="entry name" value="RNI-like"/>
    <property type="match status" value="1"/>
</dbReference>
<comment type="caution">
    <text evidence="1">The sequence shown here is derived from an EMBL/GenBank/DDBJ whole genome shotgun (WGS) entry which is preliminary data.</text>
</comment>
<dbReference type="InterPro" id="IPR032675">
    <property type="entry name" value="LRR_dom_sf"/>
</dbReference>
<gene>
    <name evidence="1" type="ORF">DID88_008422</name>
</gene>
<dbReference type="Gene3D" id="3.80.10.10">
    <property type="entry name" value="Ribonuclease Inhibitor"/>
    <property type="match status" value="2"/>
</dbReference>